<evidence type="ECO:0000259" key="3">
    <source>
        <dbReference type="Pfam" id="PF01055"/>
    </source>
</evidence>
<dbReference type="Gene3D" id="2.60.40.1760">
    <property type="entry name" value="glycosyl hydrolase (family 31)"/>
    <property type="match status" value="1"/>
</dbReference>
<dbReference type="InterPro" id="IPR011013">
    <property type="entry name" value="Gal_mutarotase_sf_dom"/>
</dbReference>
<keyword evidence="2 7" id="KW-0378">Hydrolase</keyword>
<dbReference type="InterPro" id="IPR000322">
    <property type="entry name" value="Glyco_hydro_31_TIM"/>
</dbReference>
<gene>
    <name evidence="7" type="ordered locus">Bacsa_1590</name>
</gene>
<dbReference type="HOGENOM" id="CLU_000631_7_2_10"/>
<keyword evidence="8" id="KW-1185">Reference proteome</keyword>
<dbReference type="SUPFAM" id="SSF74650">
    <property type="entry name" value="Galactose mutarotase-like"/>
    <property type="match status" value="1"/>
</dbReference>
<comment type="similarity">
    <text evidence="1 2">Belongs to the glycosyl hydrolase 31 family.</text>
</comment>
<evidence type="ECO:0000256" key="1">
    <source>
        <dbReference type="ARBA" id="ARBA00007806"/>
    </source>
</evidence>
<dbReference type="CDD" id="cd14752">
    <property type="entry name" value="GH31_N"/>
    <property type="match status" value="1"/>
</dbReference>
<sequence length="802" mass="92616">MKKLVLILSGIWCALLAYASGGYRQDGNALWLNALGGEVRLDFCTDDMFRVRQSRSGALRIADETWMVRKYDFAPVSYTVSEEADKWDIETGRLRIEAWKNPFRLVVRNKQGEMLYAEQAKPRFVGDSVCTSALMQGDEHFFGFGERMDFMDQRGHKVYLNVELGRGSKPAVGGKDILRANYCPVPFMMSTAGYGIFFHTAYPTEWDMGWSDPGSYSFKATGGELDYYFIYGPDFYTMLDRYTDLTGKSPMLPRFAMGLHLGTYSGGTWKNEQMTSDAYPPALCKRMRQEGIPFDLLWLDSTWRMFNETFGNGGCTFEWRETFKDPKAMFDSCYAQHVQMVGLHVRSILDNGPEYRLLDEARKKGNVLYPGAQAEGLVNFFSPDAVDWWWENGVKKVADLGCKFVKTDVGSAFRLKEDASGEGAALHNLFPLAYAEAPYRKFKELNGMRGLTHTREGYAGIQRYPYIWAGDWGTEWQWFEPVIRGGLNIGMSGVGNWTHCMGGFEQYSAYDTELYMRWVQFGMFSPIAMLFGMDHPRYHEPWTYGEEAMRNFIKYDKLRYRLIPYIYTNAWRLHRTARPMMSALVMDYPQDENTYHLSRQYMFGPWMMVCPVTTKNALSQWVYFPGGKWFDYETGERYEGRQYKSFLTPLDVLPVYIKAGAIIPMQPEMQWVGEKPLDVLTLDVYPEGESSFEMYEDDGISLDYEKGMYALTRFTSSLKPGEWTFRASKPEGKFRPERHQYAVQAYLDFIPSMVLENGKSLERLASSDAVEHQTGWFYDSEKKRLFVKLDGDNRSEVEVVVR</sequence>
<evidence type="ECO:0000259" key="6">
    <source>
        <dbReference type="Pfam" id="PF21365"/>
    </source>
</evidence>
<dbReference type="eggNOG" id="COG1501">
    <property type="taxonomic scope" value="Bacteria"/>
</dbReference>
<dbReference type="SUPFAM" id="SSF51445">
    <property type="entry name" value="(Trans)glycosidases"/>
    <property type="match status" value="1"/>
</dbReference>
<dbReference type="InterPro" id="IPR048395">
    <property type="entry name" value="Glyco_hydro_31_C"/>
</dbReference>
<dbReference type="Pfam" id="PF17137">
    <property type="entry name" value="DUF5110"/>
    <property type="match status" value="1"/>
</dbReference>
<organism evidence="7 8">
    <name type="scientific">Phocaeicola salanitronis (strain DSM 18170 / JCM 13657 / CCUG 60908 / BL78)</name>
    <name type="common">Bacteroides salanitronis</name>
    <dbReference type="NCBI Taxonomy" id="667015"/>
    <lineage>
        <taxon>Bacteria</taxon>
        <taxon>Pseudomonadati</taxon>
        <taxon>Bacteroidota</taxon>
        <taxon>Bacteroidia</taxon>
        <taxon>Bacteroidales</taxon>
        <taxon>Bacteroidaceae</taxon>
        <taxon>Phocaeicola</taxon>
    </lineage>
</organism>
<feature type="domain" description="Glycoside hydrolase family 31 TIM barrel" evidence="3">
    <location>
        <begin position="250"/>
        <end position="568"/>
    </location>
</feature>
<dbReference type="Proteomes" id="UP000007486">
    <property type="component" value="Chromosome"/>
</dbReference>
<keyword evidence="2" id="KW-0326">Glycosidase</keyword>
<name>F0QZQ4_PHOSB</name>
<dbReference type="Pfam" id="PF21365">
    <property type="entry name" value="Glyco_hydro_31_3rd"/>
    <property type="match status" value="1"/>
</dbReference>
<proteinExistence type="inferred from homology"/>
<dbReference type="STRING" id="667015.Bacsa_1590"/>
<evidence type="ECO:0000256" key="2">
    <source>
        <dbReference type="RuleBase" id="RU361185"/>
    </source>
</evidence>
<dbReference type="CDD" id="cd06589">
    <property type="entry name" value="GH31"/>
    <property type="match status" value="1"/>
</dbReference>
<feature type="domain" description="DUF5110" evidence="5">
    <location>
        <begin position="680"/>
        <end position="744"/>
    </location>
</feature>
<dbReference type="PANTHER" id="PTHR43863">
    <property type="entry name" value="HYDROLASE, PUTATIVE (AFU_ORTHOLOGUE AFUA_1G03140)-RELATED"/>
    <property type="match status" value="1"/>
</dbReference>
<evidence type="ECO:0000259" key="4">
    <source>
        <dbReference type="Pfam" id="PF13802"/>
    </source>
</evidence>
<dbReference type="OrthoDB" id="176168at2"/>
<dbReference type="InterPro" id="IPR025887">
    <property type="entry name" value="Glyco_hydro_31_N_dom"/>
</dbReference>
<evidence type="ECO:0000259" key="5">
    <source>
        <dbReference type="Pfam" id="PF17137"/>
    </source>
</evidence>
<dbReference type="RefSeq" id="WP_013617586.1">
    <property type="nucleotide sequence ID" value="NC_015164.1"/>
</dbReference>
<dbReference type="Pfam" id="PF13802">
    <property type="entry name" value="Gal_mutarotas_2"/>
    <property type="match status" value="1"/>
</dbReference>
<feature type="domain" description="Glycosyl hydrolase family 31 C-terminal" evidence="6">
    <location>
        <begin position="578"/>
        <end position="663"/>
    </location>
</feature>
<accession>F0QZQ4</accession>
<dbReference type="Pfam" id="PF01055">
    <property type="entry name" value="Glyco_hydro_31_2nd"/>
    <property type="match status" value="1"/>
</dbReference>
<dbReference type="KEGG" id="bsa:Bacsa_1590"/>
<evidence type="ECO:0000313" key="8">
    <source>
        <dbReference type="Proteomes" id="UP000007486"/>
    </source>
</evidence>
<dbReference type="InterPro" id="IPR013780">
    <property type="entry name" value="Glyco_hydro_b"/>
</dbReference>
<dbReference type="Gene3D" id="2.60.40.1180">
    <property type="entry name" value="Golgi alpha-mannosidase II"/>
    <property type="match status" value="2"/>
</dbReference>
<evidence type="ECO:0000313" key="7">
    <source>
        <dbReference type="EMBL" id="ADY36155.1"/>
    </source>
</evidence>
<protein>
    <submittedName>
        <fullName evidence="7">Glycoside hydrolase family 31</fullName>
    </submittedName>
</protein>
<dbReference type="GO" id="GO:0004553">
    <property type="term" value="F:hydrolase activity, hydrolyzing O-glycosyl compounds"/>
    <property type="evidence" value="ECO:0007669"/>
    <property type="project" value="InterPro"/>
</dbReference>
<reference evidence="7 8" key="1">
    <citation type="journal article" date="2011" name="Stand. Genomic Sci.">
        <title>Complete genome sequence of Bacteroides salanitronis type strain (BL78).</title>
        <authorList>
            <person name="Gronow S."/>
            <person name="Held B."/>
            <person name="Lucas S."/>
            <person name="Lapidus A."/>
            <person name="Del Rio T.G."/>
            <person name="Nolan M."/>
            <person name="Tice H."/>
            <person name="Deshpande S."/>
            <person name="Cheng J.F."/>
            <person name="Pitluck S."/>
            <person name="Liolios K."/>
            <person name="Pagani I."/>
            <person name="Ivanova N."/>
            <person name="Mavromatis K."/>
            <person name="Pati A."/>
            <person name="Tapia R."/>
            <person name="Han C."/>
            <person name="Goodwin L."/>
            <person name="Chen A."/>
            <person name="Palaniappan K."/>
            <person name="Land M."/>
            <person name="Hauser L."/>
            <person name="Chang Y.J."/>
            <person name="Jeffries C.D."/>
            <person name="Brambilla E.M."/>
            <person name="Rohde M."/>
            <person name="Goker M."/>
            <person name="Detter J.C."/>
            <person name="Woyke T."/>
            <person name="Bristow J."/>
            <person name="Markowitz V."/>
            <person name="Hugenholtz P."/>
            <person name="Kyrpides N.C."/>
            <person name="Klenk H.P."/>
            <person name="Eisen J.A."/>
        </authorList>
    </citation>
    <scope>NUCLEOTIDE SEQUENCE [LARGE SCALE GENOMIC DNA]</scope>
    <source>
        <strain evidence="7 8">DSM 18170</strain>
    </source>
</reference>
<dbReference type="AlphaFoldDB" id="F0QZQ4"/>
<dbReference type="InterPro" id="IPR017853">
    <property type="entry name" value="GH"/>
</dbReference>
<dbReference type="InterPro" id="IPR033403">
    <property type="entry name" value="DUF5110"/>
</dbReference>
<dbReference type="EMBL" id="CP002530">
    <property type="protein sequence ID" value="ADY36155.1"/>
    <property type="molecule type" value="Genomic_DNA"/>
</dbReference>
<dbReference type="GO" id="GO:0005975">
    <property type="term" value="P:carbohydrate metabolic process"/>
    <property type="evidence" value="ECO:0007669"/>
    <property type="project" value="InterPro"/>
</dbReference>
<dbReference type="Gene3D" id="3.20.20.80">
    <property type="entry name" value="Glycosidases"/>
    <property type="match status" value="1"/>
</dbReference>
<dbReference type="InterPro" id="IPR051816">
    <property type="entry name" value="Glycosyl_Hydrolase_31"/>
</dbReference>
<dbReference type="PANTHER" id="PTHR43863:SF2">
    <property type="entry name" value="MALTASE-GLUCOAMYLASE"/>
    <property type="match status" value="1"/>
</dbReference>
<feature type="domain" description="Glycoside hydrolase family 31 N-terminal" evidence="4">
    <location>
        <begin position="39"/>
        <end position="207"/>
    </location>
</feature>
<dbReference type="SUPFAM" id="SSF51011">
    <property type="entry name" value="Glycosyl hydrolase domain"/>
    <property type="match status" value="1"/>
</dbReference>
<dbReference type="GO" id="GO:0030246">
    <property type="term" value="F:carbohydrate binding"/>
    <property type="evidence" value="ECO:0007669"/>
    <property type="project" value="InterPro"/>
</dbReference>